<evidence type="ECO:0000256" key="4">
    <source>
        <dbReference type="ARBA" id="ARBA00023125"/>
    </source>
</evidence>
<evidence type="ECO:0000259" key="8">
    <source>
        <dbReference type="Pfam" id="PF05598"/>
    </source>
</evidence>
<evidence type="ECO:0000256" key="5">
    <source>
        <dbReference type="ARBA" id="ARBA00023172"/>
    </source>
</evidence>
<sequence>MRIPDQQQLGMFSYVSVEQRVPADHPIRKLRVLVDTTLAGLDAEFSSRYAKHGRPSIPPERLLRAALLQVVYSVRSERLLMEQMDYNLLFRWFVGLNIDDPVWDHSTFSFNRDRLFDAEIAQHFFQHTVLLARVNELVSDEHFSVDGTLLEAWVSHKSFCPKDGDDDGRGDDFRGRPRSNDTHASTTDPDARLMRKGKGKEAMLSYQASTLMENRNGIIVAVDVRHATGTSEREAALAMLVEAGIGNGATLGADKGYDTQDFVDSLKARGVHPHIARNTSGRRSAFDEHIARSKGYAISQQVRKRIEQGFGWAKTFGGLRKLRHVGLCWRAFTTWTFAAYNLIRLGGIGVNRPVFPGGSKP</sequence>
<evidence type="ECO:0000256" key="6">
    <source>
        <dbReference type="SAM" id="MobiDB-lite"/>
    </source>
</evidence>
<comment type="function">
    <text evidence="1">Involved in the transposition of the insertion sequence IS5.</text>
</comment>
<gene>
    <name evidence="9" type="ORF">ACFQ2N_17080</name>
</gene>
<keyword evidence="10" id="KW-1185">Reference proteome</keyword>
<keyword evidence="4" id="KW-0238">DNA-binding</keyword>
<dbReference type="NCBIfam" id="NF033581">
    <property type="entry name" value="transpos_IS5_4"/>
    <property type="match status" value="1"/>
</dbReference>
<proteinExistence type="inferred from homology"/>
<feature type="domain" description="Transposase InsH N-terminal" evidence="8">
    <location>
        <begin position="16"/>
        <end position="114"/>
    </location>
</feature>
<name>A0ABW3M3W7_9GAMM</name>
<dbReference type="Proteomes" id="UP001597033">
    <property type="component" value="Unassembled WGS sequence"/>
</dbReference>
<keyword evidence="3" id="KW-0815">Transposition</keyword>
<feature type="region of interest" description="Disordered" evidence="6">
    <location>
        <begin position="164"/>
        <end position="198"/>
    </location>
</feature>
<comment type="similarity">
    <text evidence="2">Belongs to the transposase 11 family.</text>
</comment>
<dbReference type="RefSeq" id="WP_162377188.1">
    <property type="nucleotide sequence ID" value="NZ_JBHTKN010000020.1"/>
</dbReference>
<organism evidence="9 10">
    <name type="scientific">Pseudoxanthomonas kaohsiungensis</name>
    <dbReference type="NCBI Taxonomy" id="283923"/>
    <lineage>
        <taxon>Bacteria</taxon>
        <taxon>Pseudomonadati</taxon>
        <taxon>Pseudomonadota</taxon>
        <taxon>Gammaproteobacteria</taxon>
        <taxon>Lysobacterales</taxon>
        <taxon>Lysobacteraceae</taxon>
        <taxon>Pseudoxanthomonas</taxon>
    </lineage>
</organism>
<evidence type="ECO:0000256" key="2">
    <source>
        <dbReference type="ARBA" id="ARBA00010075"/>
    </source>
</evidence>
<dbReference type="EMBL" id="JBHTKN010000020">
    <property type="protein sequence ID" value="MFD1044064.1"/>
    <property type="molecule type" value="Genomic_DNA"/>
</dbReference>
<evidence type="ECO:0000259" key="7">
    <source>
        <dbReference type="Pfam" id="PF01609"/>
    </source>
</evidence>
<dbReference type="PANTHER" id="PTHR35604:SF2">
    <property type="entry name" value="TRANSPOSASE INSH FOR INSERTION SEQUENCE ELEMENT IS5A-RELATED"/>
    <property type="match status" value="1"/>
</dbReference>
<evidence type="ECO:0000313" key="10">
    <source>
        <dbReference type="Proteomes" id="UP001597033"/>
    </source>
</evidence>
<dbReference type="Pfam" id="PF05598">
    <property type="entry name" value="DUF772"/>
    <property type="match status" value="1"/>
</dbReference>
<comment type="caution">
    <text evidence="9">The sequence shown here is derived from an EMBL/GenBank/DDBJ whole genome shotgun (WGS) entry which is preliminary data.</text>
</comment>
<keyword evidence="5" id="KW-0233">DNA recombination</keyword>
<dbReference type="InterPro" id="IPR002559">
    <property type="entry name" value="Transposase_11"/>
</dbReference>
<feature type="compositionally biased region" description="Basic and acidic residues" evidence="6">
    <location>
        <begin position="170"/>
        <end position="181"/>
    </location>
</feature>
<feature type="domain" description="Transposase IS4-like" evidence="7">
    <location>
        <begin position="196"/>
        <end position="323"/>
    </location>
</feature>
<dbReference type="InterPro" id="IPR047959">
    <property type="entry name" value="Transpos_IS5"/>
</dbReference>
<dbReference type="InterPro" id="IPR008490">
    <property type="entry name" value="Transposase_InsH_N"/>
</dbReference>
<dbReference type="PANTHER" id="PTHR35604">
    <property type="entry name" value="TRANSPOSASE INSH FOR INSERTION SEQUENCE ELEMENT IS5A-RELATED"/>
    <property type="match status" value="1"/>
</dbReference>
<protein>
    <submittedName>
        <fullName evidence="9">IS5 family transposase</fullName>
    </submittedName>
</protein>
<evidence type="ECO:0000313" key="9">
    <source>
        <dbReference type="EMBL" id="MFD1044064.1"/>
    </source>
</evidence>
<evidence type="ECO:0000256" key="3">
    <source>
        <dbReference type="ARBA" id="ARBA00022578"/>
    </source>
</evidence>
<accession>A0ABW3M3W7</accession>
<evidence type="ECO:0000256" key="1">
    <source>
        <dbReference type="ARBA" id="ARBA00003544"/>
    </source>
</evidence>
<dbReference type="Pfam" id="PF01609">
    <property type="entry name" value="DDE_Tnp_1"/>
    <property type="match status" value="1"/>
</dbReference>
<reference evidence="10" key="1">
    <citation type="journal article" date="2019" name="Int. J. Syst. Evol. Microbiol.">
        <title>The Global Catalogue of Microorganisms (GCM) 10K type strain sequencing project: providing services to taxonomists for standard genome sequencing and annotation.</title>
        <authorList>
            <consortium name="The Broad Institute Genomics Platform"/>
            <consortium name="The Broad Institute Genome Sequencing Center for Infectious Disease"/>
            <person name="Wu L."/>
            <person name="Ma J."/>
        </authorList>
    </citation>
    <scope>NUCLEOTIDE SEQUENCE [LARGE SCALE GENOMIC DNA]</scope>
    <source>
        <strain evidence="10">CCUG 55854</strain>
    </source>
</reference>